<accession>A0ABT0Z4G2</accession>
<dbReference type="InterPro" id="IPR012338">
    <property type="entry name" value="Beta-lactam/transpept-like"/>
</dbReference>
<evidence type="ECO:0000313" key="4">
    <source>
        <dbReference type="Proteomes" id="UP001155077"/>
    </source>
</evidence>
<gene>
    <name evidence="3" type="ORF">NE848_14520</name>
</gene>
<evidence type="ECO:0000313" key="3">
    <source>
        <dbReference type="EMBL" id="MCM8570607.1"/>
    </source>
</evidence>
<dbReference type="Gene3D" id="3.40.710.10">
    <property type="entry name" value="DD-peptidase/beta-lactamase superfamily"/>
    <property type="match status" value="1"/>
</dbReference>
<sequence length="426" mass="48578">MRSVISIFLLLFTTLLYSQTSSHSNKKLKIDSLLNESHQRGFFNGNVLVAIDGQIIYQNEIGYARADKSQPLNREHIFKIGSIAKEFDGVAIMLLNEKKKLSLDNTVSDYFPALPGWSKKVTIKDLLQYTSGLPSFNNQKIRTDEQVWNHLKNLDSLEFEPGTGYKYNNLNTFLRKRIVEKVSGQSFSEFTQENLLDAAGIKNSIIDPENSAPGMAQAFDVEFVPDNYPPYMSGWVALDIQDMSKWIESLHSGEILRQESLIKLLDSYKNNQSTLGSSDFQNGNLHYHYHHGQSGNFEASSYYNAKEKFTVIFLTNQKGNNVGGLTNAVDAILRGEKFSIPKKSIELSLRSKIHHHGYEAGMEFYNHIRKNEFDIYDFKNEEKELLETAEYLAQNEYTSEAIKLLNFISDKFPDSDKATAQLKELL</sequence>
<feature type="domain" description="Beta-lactamase-related" evidence="2">
    <location>
        <begin position="40"/>
        <end position="326"/>
    </location>
</feature>
<keyword evidence="4" id="KW-1185">Reference proteome</keyword>
<reference evidence="3" key="1">
    <citation type="submission" date="2022-06" db="EMBL/GenBank/DDBJ databases">
        <title>Gramella sediminis sp. nov., isolated from deep-sea sediment of the Indian Ocean.</title>
        <authorList>
            <person name="Yang L."/>
        </authorList>
    </citation>
    <scope>NUCLEOTIDE SEQUENCE</scope>
    <source>
        <strain evidence="3">HMD3159</strain>
    </source>
</reference>
<dbReference type="Pfam" id="PF00144">
    <property type="entry name" value="Beta-lactamase"/>
    <property type="match status" value="1"/>
</dbReference>
<dbReference type="InterPro" id="IPR050491">
    <property type="entry name" value="AmpC-like"/>
</dbReference>
<proteinExistence type="predicted"/>
<dbReference type="EMBL" id="JAMSCK010000005">
    <property type="protein sequence ID" value="MCM8570607.1"/>
    <property type="molecule type" value="Genomic_DNA"/>
</dbReference>
<dbReference type="SUPFAM" id="SSF56601">
    <property type="entry name" value="beta-lactamase/transpeptidase-like"/>
    <property type="match status" value="1"/>
</dbReference>
<dbReference type="PANTHER" id="PTHR46825">
    <property type="entry name" value="D-ALANYL-D-ALANINE-CARBOXYPEPTIDASE/ENDOPEPTIDASE AMPH"/>
    <property type="match status" value="1"/>
</dbReference>
<dbReference type="Proteomes" id="UP001155077">
    <property type="component" value="Unassembled WGS sequence"/>
</dbReference>
<evidence type="ECO:0000256" key="1">
    <source>
        <dbReference type="SAM" id="SignalP"/>
    </source>
</evidence>
<dbReference type="RefSeq" id="WP_252114907.1">
    <property type="nucleotide sequence ID" value="NZ_JAMSCK010000005.1"/>
</dbReference>
<organism evidence="3 4">
    <name type="scientific">Gramella jeungdoensis</name>
    <dbReference type="NCBI Taxonomy" id="708091"/>
    <lineage>
        <taxon>Bacteria</taxon>
        <taxon>Pseudomonadati</taxon>
        <taxon>Bacteroidota</taxon>
        <taxon>Flavobacteriia</taxon>
        <taxon>Flavobacteriales</taxon>
        <taxon>Flavobacteriaceae</taxon>
        <taxon>Christiangramia</taxon>
    </lineage>
</organism>
<feature type="chain" id="PRO_5047410796" evidence="1">
    <location>
        <begin position="19"/>
        <end position="426"/>
    </location>
</feature>
<name>A0ABT0Z4G2_9FLAO</name>
<evidence type="ECO:0000259" key="2">
    <source>
        <dbReference type="Pfam" id="PF00144"/>
    </source>
</evidence>
<comment type="caution">
    <text evidence="3">The sequence shown here is derived from an EMBL/GenBank/DDBJ whole genome shotgun (WGS) entry which is preliminary data.</text>
</comment>
<protein>
    <submittedName>
        <fullName evidence="3">Beta-lactamase family protein</fullName>
    </submittedName>
</protein>
<dbReference type="InterPro" id="IPR001466">
    <property type="entry name" value="Beta-lactam-related"/>
</dbReference>
<dbReference type="PANTHER" id="PTHR46825:SF9">
    <property type="entry name" value="BETA-LACTAMASE-RELATED DOMAIN-CONTAINING PROTEIN"/>
    <property type="match status" value="1"/>
</dbReference>
<feature type="signal peptide" evidence="1">
    <location>
        <begin position="1"/>
        <end position="18"/>
    </location>
</feature>
<keyword evidence="1" id="KW-0732">Signal</keyword>